<organism evidence="1 2">
    <name type="scientific">Trifolium pratense</name>
    <name type="common">Red clover</name>
    <dbReference type="NCBI Taxonomy" id="57577"/>
    <lineage>
        <taxon>Eukaryota</taxon>
        <taxon>Viridiplantae</taxon>
        <taxon>Streptophyta</taxon>
        <taxon>Embryophyta</taxon>
        <taxon>Tracheophyta</taxon>
        <taxon>Spermatophyta</taxon>
        <taxon>Magnoliopsida</taxon>
        <taxon>eudicotyledons</taxon>
        <taxon>Gunneridae</taxon>
        <taxon>Pentapetalae</taxon>
        <taxon>rosids</taxon>
        <taxon>fabids</taxon>
        <taxon>Fabales</taxon>
        <taxon>Fabaceae</taxon>
        <taxon>Papilionoideae</taxon>
        <taxon>50 kb inversion clade</taxon>
        <taxon>NPAAA clade</taxon>
        <taxon>Hologalegina</taxon>
        <taxon>IRL clade</taxon>
        <taxon>Trifolieae</taxon>
        <taxon>Trifolium</taxon>
    </lineage>
</organism>
<accession>A0ACB0JEN0</accession>
<comment type="caution">
    <text evidence="1">The sequence shown here is derived from an EMBL/GenBank/DDBJ whole genome shotgun (WGS) entry which is preliminary data.</text>
</comment>
<reference evidence="1" key="1">
    <citation type="submission" date="2023-10" db="EMBL/GenBank/DDBJ databases">
        <authorList>
            <person name="Rodriguez Cubillos JULIANA M."/>
            <person name="De Vega J."/>
        </authorList>
    </citation>
    <scope>NUCLEOTIDE SEQUENCE</scope>
</reference>
<dbReference type="Proteomes" id="UP001177021">
    <property type="component" value="Unassembled WGS sequence"/>
</dbReference>
<proteinExistence type="predicted"/>
<keyword evidence="2" id="KW-1185">Reference proteome</keyword>
<gene>
    <name evidence="1" type="ORF">MILVUS5_LOCUS12509</name>
</gene>
<name>A0ACB0JEN0_TRIPR</name>
<dbReference type="EMBL" id="CASHSV030000034">
    <property type="protein sequence ID" value="CAJ2643219.1"/>
    <property type="molecule type" value="Genomic_DNA"/>
</dbReference>
<evidence type="ECO:0000313" key="1">
    <source>
        <dbReference type="EMBL" id="CAJ2643219.1"/>
    </source>
</evidence>
<evidence type="ECO:0000313" key="2">
    <source>
        <dbReference type="Proteomes" id="UP001177021"/>
    </source>
</evidence>
<protein>
    <submittedName>
        <fullName evidence="1">Uncharacterized protein</fullName>
    </submittedName>
</protein>
<sequence>MGNESQPNWEDKVTIKLPNITSQQVWQVLQDFCNLHKWIPIDTCYQLEGIQNQPGVIRYCASTIKSPDSEPTIKWAKEKLLTIDPIKRCLSYEIVDNNMGFKSYVAILKVVPINDDDDEGAGCVVEWSFVCDPVEGWTLQDFKSYIEYCLQFMAKKIEVESSSSSVTG</sequence>